<protein>
    <submittedName>
        <fullName evidence="1">Uncharacterized protein</fullName>
    </submittedName>
</protein>
<name>A0A6G7Y840_9ACTN</name>
<dbReference type="KEGG" id="prv:G7070_11720"/>
<proteinExistence type="predicted"/>
<keyword evidence="2" id="KW-1185">Reference proteome</keyword>
<sequence>MSVRVAGRDATVAALQGLVRAEHADFVVGVERMPACEPARLRGPVAGAIADVVAARVLSDEELAEALAEQEASAFDTHPPLRERIARIRSLPDVEAPRDDRSALVLVGGAERLAEHEGDLRVAHEALATWDEVLAAGGAVAARQAGDRLVVELAENEVCHPASYRAALEAAARDIEEDGELWGSFSTLNHLVDGALARVPGARQVVRDARVVWAAPDGGVIAPPEPADEASGAERVAGLIGWLASCGAPLDEPVTASRQDWELPELIEWRSHQRTAAGDTVHVAAWTSGVLLLPADYSAGTRAAANVGVTPDRSLLERAVGAGPFDARLLPGAIWIPAEQVASVKEAILRGRLTLTLADGTTHELTAQPGSGEKIIAHGGLVELPGWVAANDLAATS</sequence>
<evidence type="ECO:0000313" key="1">
    <source>
        <dbReference type="EMBL" id="QIK72818.1"/>
    </source>
</evidence>
<gene>
    <name evidence="1" type="ORF">G7070_11720</name>
</gene>
<reference evidence="1 2" key="1">
    <citation type="submission" date="2020-03" db="EMBL/GenBank/DDBJ databases">
        <title>Propioniciclava sp. nov., isolated from Hydrophilus acuminatus.</title>
        <authorList>
            <person name="Hyun D.-W."/>
            <person name="Bae J.-W."/>
        </authorList>
    </citation>
    <scope>NUCLEOTIDE SEQUENCE [LARGE SCALE GENOMIC DNA]</scope>
    <source>
        <strain evidence="1 2">HDW11</strain>
    </source>
</reference>
<dbReference type="RefSeq" id="WP_166233893.1">
    <property type="nucleotide sequence ID" value="NZ_CP049865.1"/>
</dbReference>
<organism evidence="1 2">
    <name type="scientific">Propioniciclava coleopterorum</name>
    <dbReference type="NCBI Taxonomy" id="2714937"/>
    <lineage>
        <taxon>Bacteria</taxon>
        <taxon>Bacillati</taxon>
        <taxon>Actinomycetota</taxon>
        <taxon>Actinomycetes</taxon>
        <taxon>Propionibacteriales</taxon>
        <taxon>Propionibacteriaceae</taxon>
        <taxon>Propioniciclava</taxon>
    </lineage>
</organism>
<evidence type="ECO:0000313" key="2">
    <source>
        <dbReference type="Proteomes" id="UP000501058"/>
    </source>
</evidence>
<accession>A0A6G7Y840</accession>
<dbReference type="Proteomes" id="UP000501058">
    <property type="component" value="Chromosome"/>
</dbReference>
<dbReference type="EMBL" id="CP049865">
    <property type="protein sequence ID" value="QIK72818.1"/>
    <property type="molecule type" value="Genomic_DNA"/>
</dbReference>
<dbReference type="AlphaFoldDB" id="A0A6G7Y840"/>